<evidence type="ECO:0000256" key="1">
    <source>
        <dbReference type="SAM" id="MobiDB-lite"/>
    </source>
</evidence>
<dbReference type="Proteomes" id="UP000046395">
    <property type="component" value="Unassembled WGS sequence"/>
</dbReference>
<feature type="region of interest" description="Disordered" evidence="1">
    <location>
        <begin position="1"/>
        <end position="24"/>
    </location>
</feature>
<evidence type="ECO:0000313" key="2">
    <source>
        <dbReference type="Proteomes" id="UP000046395"/>
    </source>
</evidence>
<proteinExistence type="predicted"/>
<keyword evidence="2" id="KW-1185">Reference proteome</keyword>
<feature type="region of interest" description="Disordered" evidence="1">
    <location>
        <begin position="47"/>
        <end position="121"/>
    </location>
</feature>
<organism evidence="2 3">
    <name type="scientific">Trichuris muris</name>
    <name type="common">Mouse whipworm</name>
    <dbReference type="NCBI Taxonomy" id="70415"/>
    <lineage>
        <taxon>Eukaryota</taxon>
        <taxon>Metazoa</taxon>
        <taxon>Ecdysozoa</taxon>
        <taxon>Nematoda</taxon>
        <taxon>Enoplea</taxon>
        <taxon>Dorylaimia</taxon>
        <taxon>Trichinellida</taxon>
        <taxon>Trichuridae</taxon>
        <taxon>Trichuris</taxon>
    </lineage>
</organism>
<dbReference type="AlphaFoldDB" id="A0A5S6QZG2"/>
<dbReference type="WBParaSite" id="TMUE_3000012538.1">
    <property type="protein sequence ID" value="TMUE_3000012538.1"/>
    <property type="gene ID" value="WBGene00301607"/>
</dbReference>
<name>A0A5S6QZG2_TRIMR</name>
<protein>
    <submittedName>
        <fullName evidence="3">Uncharacterized protein</fullName>
    </submittedName>
</protein>
<accession>A0A5S6QZG2</accession>
<evidence type="ECO:0000313" key="3">
    <source>
        <dbReference type="WBParaSite" id="TMUE_3000012538.1"/>
    </source>
</evidence>
<sequence length="121" mass="12988">MFTGGRDSNTSKQKKSQWPRAIAPLQHLTTLRPWTEAVNAMLGVEPGAKGLGARRQPPGPKGIPNATLGAKKSCGPNWRRPNEESFGVYTHAYPANKGPPGAQTAVSPCDRKRVQGRSTVT</sequence>
<reference evidence="3" key="1">
    <citation type="submission" date="2019-12" db="UniProtKB">
        <authorList>
            <consortium name="WormBaseParasite"/>
        </authorList>
    </citation>
    <scope>IDENTIFICATION</scope>
</reference>
<feature type="compositionally biased region" description="Polar residues" evidence="1">
    <location>
        <begin position="1"/>
        <end position="11"/>
    </location>
</feature>